<name>A0A0A8XP95_ARUDO</name>
<dbReference type="EMBL" id="GBRH01282419">
    <property type="protein sequence ID" value="JAD15476.1"/>
    <property type="molecule type" value="Transcribed_RNA"/>
</dbReference>
<protein>
    <submittedName>
        <fullName evidence="1">Uncharacterized protein</fullName>
    </submittedName>
</protein>
<organism evidence="1">
    <name type="scientific">Arundo donax</name>
    <name type="common">Giant reed</name>
    <name type="synonym">Donax arundinaceus</name>
    <dbReference type="NCBI Taxonomy" id="35708"/>
    <lineage>
        <taxon>Eukaryota</taxon>
        <taxon>Viridiplantae</taxon>
        <taxon>Streptophyta</taxon>
        <taxon>Embryophyta</taxon>
        <taxon>Tracheophyta</taxon>
        <taxon>Spermatophyta</taxon>
        <taxon>Magnoliopsida</taxon>
        <taxon>Liliopsida</taxon>
        <taxon>Poales</taxon>
        <taxon>Poaceae</taxon>
        <taxon>PACMAD clade</taxon>
        <taxon>Arundinoideae</taxon>
        <taxon>Arundineae</taxon>
        <taxon>Arundo</taxon>
    </lineage>
</organism>
<accession>A0A0A8XP95</accession>
<reference evidence="1" key="1">
    <citation type="submission" date="2014-09" db="EMBL/GenBank/DDBJ databases">
        <authorList>
            <person name="Magalhaes I.L.F."/>
            <person name="Oliveira U."/>
            <person name="Santos F.R."/>
            <person name="Vidigal T.H.D.A."/>
            <person name="Brescovit A.D."/>
            <person name="Santos A.J."/>
        </authorList>
    </citation>
    <scope>NUCLEOTIDE SEQUENCE</scope>
    <source>
        <tissue evidence="1">Shoot tissue taken approximately 20 cm above the soil surface</tissue>
    </source>
</reference>
<reference evidence="1" key="2">
    <citation type="journal article" date="2015" name="Data Brief">
        <title>Shoot transcriptome of the giant reed, Arundo donax.</title>
        <authorList>
            <person name="Barrero R.A."/>
            <person name="Guerrero F.D."/>
            <person name="Moolhuijzen P."/>
            <person name="Goolsby J.A."/>
            <person name="Tidwell J."/>
            <person name="Bellgard S.E."/>
            <person name="Bellgard M.I."/>
        </authorList>
    </citation>
    <scope>NUCLEOTIDE SEQUENCE</scope>
    <source>
        <tissue evidence="1">Shoot tissue taken approximately 20 cm above the soil surface</tissue>
    </source>
</reference>
<evidence type="ECO:0000313" key="1">
    <source>
        <dbReference type="EMBL" id="JAD15476.1"/>
    </source>
</evidence>
<sequence length="63" mass="7373">MTEIHQKGYSQKGQNASYKKKENFRCSSIKELIHINYTSIRNHHAPIMRQFPCYICPTISSLT</sequence>
<dbReference type="AlphaFoldDB" id="A0A0A8XP95"/>
<proteinExistence type="predicted"/>